<proteinExistence type="predicted"/>
<sequence length="78" mass="8923">MRQCKRCGLYQYITGCIRLTEWQLRDLQISRQKAELLNTRAGAAMLCEDNANHPCYVKITPIIPPAFAIGEIGESRHF</sequence>
<protein>
    <submittedName>
        <fullName evidence="2">Uncharacterized protein</fullName>
    </submittedName>
</protein>
<organism evidence="1 2">
    <name type="scientific">Panagrolaimus sp. JU765</name>
    <dbReference type="NCBI Taxonomy" id="591449"/>
    <lineage>
        <taxon>Eukaryota</taxon>
        <taxon>Metazoa</taxon>
        <taxon>Ecdysozoa</taxon>
        <taxon>Nematoda</taxon>
        <taxon>Chromadorea</taxon>
        <taxon>Rhabditida</taxon>
        <taxon>Tylenchina</taxon>
        <taxon>Panagrolaimomorpha</taxon>
        <taxon>Panagrolaimoidea</taxon>
        <taxon>Panagrolaimidae</taxon>
        <taxon>Panagrolaimus</taxon>
    </lineage>
</organism>
<dbReference type="Proteomes" id="UP000887576">
    <property type="component" value="Unplaced"/>
</dbReference>
<accession>A0AC34R7S7</accession>
<evidence type="ECO:0000313" key="1">
    <source>
        <dbReference type="Proteomes" id="UP000887576"/>
    </source>
</evidence>
<name>A0AC34R7S7_9BILA</name>
<evidence type="ECO:0000313" key="2">
    <source>
        <dbReference type="WBParaSite" id="JU765_v2.g4207.t1"/>
    </source>
</evidence>
<dbReference type="WBParaSite" id="JU765_v2.g4207.t1">
    <property type="protein sequence ID" value="JU765_v2.g4207.t1"/>
    <property type="gene ID" value="JU765_v2.g4207"/>
</dbReference>
<reference evidence="2" key="1">
    <citation type="submission" date="2022-11" db="UniProtKB">
        <authorList>
            <consortium name="WormBaseParasite"/>
        </authorList>
    </citation>
    <scope>IDENTIFICATION</scope>
</reference>